<dbReference type="PANTHER" id="PTHR13582">
    <property type="entry name" value="M-PHASE PHOSPHOPROTEIN 6"/>
    <property type="match status" value="1"/>
</dbReference>
<evidence type="ECO:0008006" key="4">
    <source>
        <dbReference type="Google" id="ProtNLM"/>
    </source>
</evidence>
<organism evidence="2">
    <name type="scientific">Absidia glauca</name>
    <name type="common">Pin mould</name>
    <dbReference type="NCBI Taxonomy" id="4829"/>
    <lineage>
        <taxon>Eukaryota</taxon>
        <taxon>Fungi</taxon>
        <taxon>Fungi incertae sedis</taxon>
        <taxon>Mucoromycota</taxon>
        <taxon>Mucoromycotina</taxon>
        <taxon>Mucoromycetes</taxon>
        <taxon>Mucorales</taxon>
        <taxon>Cunninghamellaceae</taxon>
        <taxon>Absidia</taxon>
    </lineage>
</organism>
<evidence type="ECO:0000313" key="3">
    <source>
        <dbReference type="Proteomes" id="UP000078561"/>
    </source>
</evidence>
<accession>A0A163K148</accession>
<dbReference type="FunCoup" id="A0A163K148">
    <property type="interactions" value="72"/>
</dbReference>
<dbReference type="GO" id="GO:0000460">
    <property type="term" value="P:maturation of 5.8S rRNA"/>
    <property type="evidence" value="ECO:0007669"/>
    <property type="project" value="TreeGrafter"/>
</dbReference>
<dbReference type="OrthoDB" id="20403at2759"/>
<dbReference type="InParanoid" id="A0A163K148"/>
<reference evidence="2" key="1">
    <citation type="submission" date="2016-04" db="EMBL/GenBank/DDBJ databases">
        <authorList>
            <person name="Evans L.H."/>
            <person name="Alamgir A."/>
            <person name="Owens N."/>
            <person name="Weber N.D."/>
            <person name="Virtaneva K."/>
            <person name="Barbian K."/>
            <person name="Babar A."/>
            <person name="Rosenke K."/>
        </authorList>
    </citation>
    <scope>NUCLEOTIDE SEQUENCE [LARGE SCALE GENOMIC DNA]</scope>
    <source>
        <strain evidence="2">CBS 101.48</strain>
    </source>
</reference>
<sequence length="180" mass="21361">MADSSKQTKKPSNRLMGMKFMQRSLEKEQQEQIEKERKRIISEAEWQIDYEATEAQKPKIRVEYQPSYLSFTDTTQTGRQSFQKFNKGIEVRQSLDRRVDIEWSLTHDFVGQNPNEEAEQRLQREEAKEKERTVSDEDLMQQMRKRVESNGAKRNRTQDSDGSKAKKPKKEKKAEFIKPE</sequence>
<keyword evidence="3" id="KW-1185">Reference proteome</keyword>
<dbReference type="EMBL" id="LT554417">
    <property type="protein sequence ID" value="SAM04765.1"/>
    <property type="molecule type" value="Genomic_DNA"/>
</dbReference>
<name>A0A163K148_ABSGL</name>
<proteinExistence type="predicted"/>
<dbReference type="InterPro" id="IPR019324">
    <property type="entry name" value="MPP6"/>
</dbReference>
<dbReference type="STRING" id="4829.A0A163K148"/>
<dbReference type="Proteomes" id="UP000078561">
    <property type="component" value="Unassembled WGS sequence"/>
</dbReference>
<dbReference type="OMA" id="KFMQRSM"/>
<feature type="compositionally biased region" description="Basic and acidic residues" evidence="1">
    <location>
        <begin position="118"/>
        <end position="135"/>
    </location>
</feature>
<gene>
    <name evidence="2" type="primary">ABSGL_10631.1 scaffold 12033</name>
</gene>
<protein>
    <recommendedName>
        <fullName evidence="4">M-phase phosphoprotein 6</fullName>
    </recommendedName>
</protein>
<dbReference type="AlphaFoldDB" id="A0A163K148"/>
<feature type="region of interest" description="Disordered" evidence="1">
    <location>
        <begin position="111"/>
        <end position="180"/>
    </location>
</feature>
<evidence type="ECO:0000256" key="1">
    <source>
        <dbReference type="SAM" id="MobiDB-lite"/>
    </source>
</evidence>
<dbReference type="PANTHER" id="PTHR13582:SF0">
    <property type="entry name" value="M-PHASE PHOSPHOPROTEIN 6"/>
    <property type="match status" value="1"/>
</dbReference>
<dbReference type="Pfam" id="PF10175">
    <property type="entry name" value="MPP6"/>
    <property type="match status" value="1"/>
</dbReference>
<evidence type="ECO:0000313" key="2">
    <source>
        <dbReference type="EMBL" id="SAM04765.1"/>
    </source>
</evidence>